<evidence type="ECO:0000313" key="2">
    <source>
        <dbReference type="Proteomes" id="UP000683360"/>
    </source>
</evidence>
<keyword evidence="2" id="KW-1185">Reference proteome</keyword>
<dbReference type="EMBL" id="CAJPWZ010000287">
    <property type="protein sequence ID" value="CAG2189255.1"/>
    <property type="molecule type" value="Genomic_DNA"/>
</dbReference>
<name>A0A8S3PZP3_MYTED</name>
<dbReference type="GO" id="GO:0005615">
    <property type="term" value="C:extracellular space"/>
    <property type="evidence" value="ECO:0007669"/>
    <property type="project" value="TreeGrafter"/>
</dbReference>
<proteinExistence type="predicted"/>
<dbReference type="OrthoDB" id="6086925at2759"/>
<sequence>MDYSFVSFLCIISLVKTEESKRLLLNDPDVIGSRLSNIEKSMQEMTKVTTQLQAEFGQEKAQMQTTISQLQTALSQVIKDQGSVYVRWGRKQCSALNTELVYTGFVTGQEYSHGTYYGGPANYLCLPNNPELSNRTGPGRSLLYGTEYQYGDVFKKGAENEDVPCALCRSQNTSTTVMIPGRQTCYSGWKMEYHGILGSNAYEYKASSYICVDSDPEYVQGGERSNDENLIYPTTAKCGSLPCPPYGNNLLINCVVCSK</sequence>
<comment type="caution">
    <text evidence="1">The sequence shown here is derived from an EMBL/GenBank/DDBJ whole genome shotgun (WGS) entry which is preliminary data.</text>
</comment>
<evidence type="ECO:0000313" key="1">
    <source>
        <dbReference type="EMBL" id="CAG2189255.1"/>
    </source>
</evidence>
<organism evidence="1 2">
    <name type="scientific">Mytilus edulis</name>
    <name type="common">Blue mussel</name>
    <dbReference type="NCBI Taxonomy" id="6550"/>
    <lineage>
        <taxon>Eukaryota</taxon>
        <taxon>Metazoa</taxon>
        <taxon>Spiralia</taxon>
        <taxon>Lophotrochozoa</taxon>
        <taxon>Mollusca</taxon>
        <taxon>Bivalvia</taxon>
        <taxon>Autobranchia</taxon>
        <taxon>Pteriomorphia</taxon>
        <taxon>Mytilida</taxon>
        <taxon>Mytiloidea</taxon>
        <taxon>Mytilidae</taxon>
        <taxon>Mytilinae</taxon>
        <taxon>Mytilus</taxon>
    </lineage>
</organism>
<dbReference type="PANTHER" id="PTHR24024">
    <property type="entry name" value="PULMONARY SURFACTANT-ASSOCIATED PROTEIN A"/>
    <property type="match status" value="1"/>
</dbReference>
<dbReference type="PANTHER" id="PTHR24024:SF18">
    <property type="entry name" value="SHORT-CHAIN COLLAGEN C4-LIKE"/>
    <property type="match status" value="1"/>
</dbReference>
<evidence type="ECO:0008006" key="3">
    <source>
        <dbReference type="Google" id="ProtNLM"/>
    </source>
</evidence>
<protein>
    <recommendedName>
        <fullName evidence="3">Short-chain collagen C4</fullName>
    </recommendedName>
</protein>
<accession>A0A8S3PZP3</accession>
<dbReference type="AlphaFoldDB" id="A0A8S3PZP3"/>
<reference evidence="1" key="1">
    <citation type="submission" date="2021-03" db="EMBL/GenBank/DDBJ databases">
        <authorList>
            <person name="Bekaert M."/>
        </authorList>
    </citation>
    <scope>NUCLEOTIDE SEQUENCE</scope>
</reference>
<gene>
    <name evidence="1" type="ORF">MEDL_4620</name>
</gene>
<dbReference type="Proteomes" id="UP000683360">
    <property type="component" value="Unassembled WGS sequence"/>
</dbReference>
<dbReference type="InterPro" id="IPR051077">
    <property type="entry name" value="Ca-dependent_lectin"/>
</dbReference>